<organism evidence="1 2">
    <name type="scientific">Mycena metata</name>
    <dbReference type="NCBI Taxonomy" id="1033252"/>
    <lineage>
        <taxon>Eukaryota</taxon>
        <taxon>Fungi</taxon>
        <taxon>Dikarya</taxon>
        <taxon>Basidiomycota</taxon>
        <taxon>Agaricomycotina</taxon>
        <taxon>Agaricomycetes</taxon>
        <taxon>Agaricomycetidae</taxon>
        <taxon>Agaricales</taxon>
        <taxon>Marasmiineae</taxon>
        <taxon>Mycenaceae</taxon>
        <taxon>Mycena</taxon>
    </lineage>
</organism>
<evidence type="ECO:0000313" key="2">
    <source>
        <dbReference type="Proteomes" id="UP001215598"/>
    </source>
</evidence>
<dbReference type="EMBL" id="JARKIB010000116">
    <property type="protein sequence ID" value="KAJ7737521.1"/>
    <property type="molecule type" value="Genomic_DNA"/>
</dbReference>
<keyword evidence="2" id="KW-1185">Reference proteome</keyword>
<dbReference type="Proteomes" id="UP001215598">
    <property type="component" value="Unassembled WGS sequence"/>
</dbReference>
<accession>A0AAD7MZF3</accession>
<gene>
    <name evidence="1" type="ORF">B0H16DRAFT_1325883</name>
</gene>
<sequence>MSADGELLQVILETRVLNPNTVAKVSQLHLVLVEFKEHDPKRFRRNLRVSPETFDELILRIETHPIFSNNSRNPQTPAYIQLAIVLFRFGHDGNAASVDSIAQWAGVSAGFVVKCTQRIIVAFLSLHDSVIRWPTESEKEEAKAWVESVSCQEWRGGFCMVDGTLVPLFEKPGHHGEVYFDRKSNYSLNVQVSRPLLDAHGFSDGTIVDNLTKPSRYRLRYRPLWQRARFYGIQ</sequence>
<name>A0AAD7MZF3_9AGAR</name>
<dbReference type="AlphaFoldDB" id="A0AAD7MZF3"/>
<evidence type="ECO:0008006" key="3">
    <source>
        <dbReference type="Google" id="ProtNLM"/>
    </source>
</evidence>
<comment type="caution">
    <text evidence="1">The sequence shown here is derived from an EMBL/GenBank/DDBJ whole genome shotgun (WGS) entry which is preliminary data.</text>
</comment>
<reference evidence="1" key="1">
    <citation type="submission" date="2023-03" db="EMBL/GenBank/DDBJ databases">
        <title>Massive genome expansion in bonnet fungi (Mycena s.s.) driven by repeated elements and novel gene families across ecological guilds.</title>
        <authorList>
            <consortium name="Lawrence Berkeley National Laboratory"/>
            <person name="Harder C.B."/>
            <person name="Miyauchi S."/>
            <person name="Viragh M."/>
            <person name="Kuo A."/>
            <person name="Thoen E."/>
            <person name="Andreopoulos B."/>
            <person name="Lu D."/>
            <person name="Skrede I."/>
            <person name="Drula E."/>
            <person name="Henrissat B."/>
            <person name="Morin E."/>
            <person name="Kohler A."/>
            <person name="Barry K."/>
            <person name="LaButti K."/>
            <person name="Morin E."/>
            <person name="Salamov A."/>
            <person name="Lipzen A."/>
            <person name="Mereny Z."/>
            <person name="Hegedus B."/>
            <person name="Baldrian P."/>
            <person name="Stursova M."/>
            <person name="Weitz H."/>
            <person name="Taylor A."/>
            <person name="Grigoriev I.V."/>
            <person name="Nagy L.G."/>
            <person name="Martin F."/>
            <person name="Kauserud H."/>
        </authorList>
    </citation>
    <scope>NUCLEOTIDE SEQUENCE</scope>
    <source>
        <strain evidence="1">CBHHK182m</strain>
    </source>
</reference>
<protein>
    <recommendedName>
        <fullName evidence="3">DDE Tnp4 domain-containing protein</fullName>
    </recommendedName>
</protein>
<proteinExistence type="predicted"/>
<evidence type="ECO:0000313" key="1">
    <source>
        <dbReference type="EMBL" id="KAJ7737521.1"/>
    </source>
</evidence>